<dbReference type="Proteomes" id="UP001211907">
    <property type="component" value="Unassembled WGS sequence"/>
</dbReference>
<dbReference type="EMBL" id="JADGJH010000004">
    <property type="protein sequence ID" value="KAJ3143141.1"/>
    <property type="molecule type" value="Genomic_DNA"/>
</dbReference>
<evidence type="ECO:0000313" key="2">
    <source>
        <dbReference type="EMBL" id="KAJ3143141.1"/>
    </source>
</evidence>
<gene>
    <name evidence="2" type="ORF">HK100_008260</name>
</gene>
<feature type="region of interest" description="Disordered" evidence="1">
    <location>
        <begin position="39"/>
        <end position="76"/>
    </location>
</feature>
<comment type="caution">
    <text evidence="2">The sequence shown here is derived from an EMBL/GenBank/DDBJ whole genome shotgun (WGS) entry which is preliminary data.</text>
</comment>
<organism evidence="2 3">
    <name type="scientific">Physocladia obscura</name>
    <dbReference type="NCBI Taxonomy" id="109957"/>
    <lineage>
        <taxon>Eukaryota</taxon>
        <taxon>Fungi</taxon>
        <taxon>Fungi incertae sedis</taxon>
        <taxon>Chytridiomycota</taxon>
        <taxon>Chytridiomycota incertae sedis</taxon>
        <taxon>Chytridiomycetes</taxon>
        <taxon>Chytridiales</taxon>
        <taxon>Chytriomycetaceae</taxon>
        <taxon>Physocladia</taxon>
    </lineage>
</organism>
<accession>A0AAD5XLH3</accession>
<keyword evidence="3" id="KW-1185">Reference proteome</keyword>
<protein>
    <submittedName>
        <fullName evidence="2">Uncharacterized protein</fullName>
    </submittedName>
</protein>
<evidence type="ECO:0000313" key="3">
    <source>
        <dbReference type="Proteomes" id="UP001211907"/>
    </source>
</evidence>
<name>A0AAD5XLH3_9FUNG</name>
<sequence length="177" mass="19150">MVSRFSTTLSVVGAGSSLRTLVTSGSELHPVLRALLRQSNNSDVNNNNDSSSSSIANINETSTDSKHTPNSREYNHDGNRLARLAGLSSADSTLAHEDIASLIKWVEPITRVNTTTVDPLVSFPADTSVAFDDLADLAYRTADSWNKDTDPKGRDLLLFSKNADHTTGLFIAKIMKT</sequence>
<evidence type="ECO:0000256" key="1">
    <source>
        <dbReference type="SAM" id="MobiDB-lite"/>
    </source>
</evidence>
<proteinExistence type="predicted"/>
<dbReference type="AlphaFoldDB" id="A0AAD5XLH3"/>
<reference evidence="2" key="1">
    <citation type="submission" date="2020-05" db="EMBL/GenBank/DDBJ databases">
        <title>Phylogenomic resolution of chytrid fungi.</title>
        <authorList>
            <person name="Stajich J.E."/>
            <person name="Amses K."/>
            <person name="Simmons R."/>
            <person name="Seto K."/>
            <person name="Myers J."/>
            <person name="Bonds A."/>
            <person name="Quandt C.A."/>
            <person name="Barry K."/>
            <person name="Liu P."/>
            <person name="Grigoriev I."/>
            <person name="Longcore J.E."/>
            <person name="James T.Y."/>
        </authorList>
    </citation>
    <scope>NUCLEOTIDE SEQUENCE</scope>
    <source>
        <strain evidence="2">JEL0513</strain>
    </source>
</reference>
<feature type="compositionally biased region" description="Low complexity" evidence="1">
    <location>
        <begin position="39"/>
        <end position="59"/>
    </location>
</feature>